<evidence type="ECO:0000313" key="4">
    <source>
        <dbReference type="Proteomes" id="UP000800235"/>
    </source>
</evidence>
<protein>
    <recommendedName>
        <fullName evidence="2">DUF6604 domain-containing protein</fullName>
    </recommendedName>
</protein>
<dbReference type="PANTHER" id="PTHR38795:SF1">
    <property type="entry name" value="DUF6604 DOMAIN-CONTAINING PROTEIN"/>
    <property type="match status" value="1"/>
</dbReference>
<feature type="domain" description="DUF6604" evidence="2">
    <location>
        <begin position="11"/>
        <end position="258"/>
    </location>
</feature>
<reference evidence="3" key="1">
    <citation type="journal article" date="2020" name="Stud. Mycol.">
        <title>101 Dothideomycetes genomes: a test case for predicting lifestyles and emergence of pathogens.</title>
        <authorList>
            <person name="Haridas S."/>
            <person name="Albert R."/>
            <person name="Binder M."/>
            <person name="Bloem J."/>
            <person name="Labutti K."/>
            <person name="Salamov A."/>
            <person name="Andreopoulos B."/>
            <person name="Baker S."/>
            <person name="Barry K."/>
            <person name="Bills G."/>
            <person name="Bluhm B."/>
            <person name="Cannon C."/>
            <person name="Castanera R."/>
            <person name="Culley D."/>
            <person name="Daum C."/>
            <person name="Ezra D."/>
            <person name="Gonzalez J."/>
            <person name="Henrissat B."/>
            <person name="Kuo A."/>
            <person name="Liang C."/>
            <person name="Lipzen A."/>
            <person name="Lutzoni F."/>
            <person name="Magnuson J."/>
            <person name="Mondo S."/>
            <person name="Nolan M."/>
            <person name="Ohm R."/>
            <person name="Pangilinan J."/>
            <person name="Park H.-J."/>
            <person name="Ramirez L."/>
            <person name="Alfaro M."/>
            <person name="Sun H."/>
            <person name="Tritt A."/>
            <person name="Yoshinaga Y."/>
            <person name="Zwiers L.-H."/>
            <person name="Turgeon B."/>
            <person name="Goodwin S."/>
            <person name="Spatafora J."/>
            <person name="Crous P."/>
            <person name="Grigoriev I."/>
        </authorList>
    </citation>
    <scope>NUCLEOTIDE SEQUENCE</scope>
    <source>
        <strain evidence="3">CBS 130266</strain>
    </source>
</reference>
<evidence type="ECO:0000256" key="1">
    <source>
        <dbReference type="SAM" id="MobiDB-lite"/>
    </source>
</evidence>
<comment type="caution">
    <text evidence="3">The sequence shown here is derived from an EMBL/GenBank/DDBJ whole genome shotgun (WGS) entry which is preliminary data.</text>
</comment>
<dbReference type="OrthoDB" id="5238236at2759"/>
<evidence type="ECO:0000313" key="3">
    <source>
        <dbReference type="EMBL" id="KAF2422607.1"/>
    </source>
</evidence>
<proteinExistence type="predicted"/>
<sequence>MLPKFLQSSYKRYKADTEAFTTWIATVGEKCDVDGTSSISSKETNSSTRTKYRVQLRQLKGWANAIATSRTKVPSSVLAAGRRAVTLRTRCASWFKQKLGGESQSRQNDSHAHFIQVLEEVLEILEWNTIEPAAQLANPGLAVPDAKKPQESNVLGSRFTALELEDYDSDNGTEPTLTPAPSSTKTPPSRTFNFDDEVDEEEDKFFHIFCMFEDLERIRNFLQQTWRDYGAKTIDLVTASLTTNTALDLVREQCDEFVKLHPDMDGLGGATQIIWIMSCLANGRGPNYKQSPSDAFDYGLMDVATWCLLPTYQLLDAFTRVLQPNSVSVYNGQYGWYNAKADRSRMSVRERYNDDRAFLMQHLSEFAFLADFRLPLPITDELTRGLMQMCRTKEVPIWLAFAAQVYLDIKNILRVQPAQGFNDLRLGGLRTKQMIKDHFKFHEAWLDQAEANWPKPNNQIMHDVVQFIETFLEKDWFLSCLRKDIHRAGAPIDDFVLFKSHPLLCGVLIFHFNLRMQELGLILMNAWGTGIYAAYLYNAIQQDKSDIGVQWPDMDKLIELHTPEHLFLGLRPPNHEDSFKKICIATGMDNAAFSQGRKFPKSAKLVREARGLEEESVISKVFRRRYCHGNALDLSTKNVEAVLNDLANKKSAAEAGSKRMRKKFRKQQKLTTLQLLTALQQRLIDEEQSLKFNYLGMNARVLQLFKSVKAAVDPQMASKFGVNYLDDERQICAVVHFILMSASLGIQGSRTLGLKETDGMKYSSKCIVAAGRVLEDFVKTKGNVALKELNSFCANKPKLDTVARAQDREKQAMIYFSVDELLRSAITGGPGAAAEMVEMVIRETPAGSTPPGWTPG</sequence>
<organism evidence="3 4">
    <name type="scientific">Tothia fuscella</name>
    <dbReference type="NCBI Taxonomy" id="1048955"/>
    <lineage>
        <taxon>Eukaryota</taxon>
        <taxon>Fungi</taxon>
        <taxon>Dikarya</taxon>
        <taxon>Ascomycota</taxon>
        <taxon>Pezizomycotina</taxon>
        <taxon>Dothideomycetes</taxon>
        <taxon>Pleosporomycetidae</taxon>
        <taxon>Venturiales</taxon>
        <taxon>Cylindrosympodiaceae</taxon>
        <taxon>Tothia</taxon>
    </lineage>
</organism>
<name>A0A9P4TTH5_9PEZI</name>
<evidence type="ECO:0000259" key="2">
    <source>
        <dbReference type="Pfam" id="PF20253"/>
    </source>
</evidence>
<dbReference type="Proteomes" id="UP000800235">
    <property type="component" value="Unassembled WGS sequence"/>
</dbReference>
<dbReference type="InterPro" id="IPR046539">
    <property type="entry name" value="DUF6604"/>
</dbReference>
<feature type="region of interest" description="Disordered" evidence="1">
    <location>
        <begin position="165"/>
        <end position="190"/>
    </location>
</feature>
<dbReference type="EMBL" id="MU007089">
    <property type="protein sequence ID" value="KAF2422607.1"/>
    <property type="molecule type" value="Genomic_DNA"/>
</dbReference>
<gene>
    <name evidence="3" type="ORF">EJ08DRAFT_701564</name>
</gene>
<dbReference type="PANTHER" id="PTHR38795">
    <property type="entry name" value="DUF6604 DOMAIN-CONTAINING PROTEIN"/>
    <property type="match status" value="1"/>
</dbReference>
<accession>A0A9P4TTH5</accession>
<keyword evidence="4" id="KW-1185">Reference proteome</keyword>
<dbReference type="Pfam" id="PF20253">
    <property type="entry name" value="DUF6604"/>
    <property type="match status" value="1"/>
</dbReference>
<feature type="compositionally biased region" description="Low complexity" evidence="1">
    <location>
        <begin position="175"/>
        <end position="190"/>
    </location>
</feature>
<dbReference type="AlphaFoldDB" id="A0A9P4TTH5"/>